<keyword evidence="6" id="KW-0720">Serine protease</keyword>
<comment type="subcellular location">
    <subcellularLocation>
        <location evidence="1">Secreted</location>
    </subcellularLocation>
</comment>
<dbReference type="InterPro" id="IPR001254">
    <property type="entry name" value="Trypsin_dom"/>
</dbReference>
<evidence type="ECO:0000256" key="5">
    <source>
        <dbReference type="ARBA" id="ARBA00023180"/>
    </source>
</evidence>
<dbReference type="FunFam" id="2.40.10.10:FF:000054">
    <property type="entry name" value="Complement C1r subcomponent"/>
    <property type="match status" value="1"/>
</dbReference>
<keyword evidence="4" id="KW-1015">Disulfide bond</keyword>
<keyword evidence="12" id="KW-1185">Reference proteome</keyword>
<dbReference type="InterPro" id="IPR043504">
    <property type="entry name" value="Peptidase_S1_PA_chymotrypsin"/>
</dbReference>
<dbReference type="InterPro" id="IPR001314">
    <property type="entry name" value="Peptidase_S1A"/>
</dbReference>
<feature type="chain" id="PRO_5044291259" description="Peptidase S1 domain-containing protein" evidence="9">
    <location>
        <begin position="18"/>
        <end position="497"/>
    </location>
</feature>
<proteinExistence type="predicted"/>
<feature type="domain" description="Peptidase S1" evidence="10">
    <location>
        <begin position="33"/>
        <end position="315"/>
    </location>
</feature>
<dbReference type="InterPro" id="IPR018114">
    <property type="entry name" value="TRYPSIN_HIS"/>
</dbReference>
<evidence type="ECO:0000313" key="12">
    <source>
        <dbReference type="Proteomes" id="UP000013827"/>
    </source>
</evidence>
<evidence type="ECO:0000256" key="4">
    <source>
        <dbReference type="ARBA" id="ARBA00023157"/>
    </source>
</evidence>
<evidence type="ECO:0000256" key="8">
    <source>
        <dbReference type="SAM" id="Phobius"/>
    </source>
</evidence>
<evidence type="ECO:0000313" key="11">
    <source>
        <dbReference type="EnsemblProtists" id="EOD16364"/>
    </source>
</evidence>
<feature type="signal peptide" evidence="9">
    <location>
        <begin position="1"/>
        <end position="17"/>
    </location>
</feature>
<dbReference type="PROSITE" id="PS50240">
    <property type="entry name" value="TRYPSIN_DOM"/>
    <property type="match status" value="1"/>
</dbReference>
<feature type="transmembrane region" description="Helical" evidence="8">
    <location>
        <begin position="402"/>
        <end position="425"/>
    </location>
</feature>
<keyword evidence="8" id="KW-0472">Membrane</keyword>
<accession>A0A0D3IYM9</accession>
<dbReference type="STRING" id="2903.R1E629"/>
<dbReference type="KEGG" id="ehx:EMIHUDRAFT_210744"/>
<dbReference type="Gene3D" id="2.40.10.10">
    <property type="entry name" value="Trypsin-like serine proteases"/>
    <property type="match status" value="1"/>
</dbReference>
<dbReference type="GeneID" id="17262524"/>
<keyword evidence="8" id="KW-0812">Transmembrane</keyword>
<evidence type="ECO:0000259" key="10">
    <source>
        <dbReference type="PROSITE" id="PS50240"/>
    </source>
</evidence>
<dbReference type="PROSITE" id="PS00135">
    <property type="entry name" value="TRYPSIN_SER"/>
    <property type="match status" value="1"/>
</dbReference>
<organism evidence="11 12">
    <name type="scientific">Emiliania huxleyi (strain CCMP1516)</name>
    <dbReference type="NCBI Taxonomy" id="280463"/>
    <lineage>
        <taxon>Eukaryota</taxon>
        <taxon>Haptista</taxon>
        <taxon>Haptophyta</taxon>
        <taxon>Prymnesiophyceae</taxon>
        <taxon>Isochrysidales</taxon>
        <taxon>Noelaerhabdaceae</taxon>
        <taxon>Emiliania</taxon>
    </lineage>
</organism>
<feature type="region of interest" description="Disordered" evidence="7">
    <location>
        <begin position="460"/>
        <end position="497"/>
    </location>
</feature>
<name>A0A0D3IYM9_EMIH1</name>
<reference evidence="12" key="1">
    <citation type="journal article" date="2013" name="Nature">
        <title>Pan genome of the phytoplankton Emiliania underpins its global distribution.</title>
        <authorList>
            <person name="Read B.A."/>
            <person name="Kegel J."/>
            <person name="Klute M.J."/>
            <person name="Kuo A."/>
            <person name="Lefebvre S.C."/>
            <person name="Maumus F."/>
            <person name="Mayer C."/>
            <person name="Miller J."/>
            <person name="Monier A."/>
            <person name="Salamov A."/>
            <person name="Young J."/>
            <person name="Aguilar M."/>
            <person name="Claverie J.M."/>
            <person name="Frickenhaus S."/>
            <person name="Gonzalez K."/>
            <person name="Herman E.K."/>
            <person name="Lin Y.C."/>
            <person name="Napier J."/>
            <person name="Ogata H."/>
            <person name="Sarno A.F."/>
            <person name="Shmutz J."/>
            <person name="Schroeder D."/>
            <person name="de Vargas C."/>
            <person name="Verret F."/>
            <person name="von Dassow P."/>
            <person name="Valentin K."/>
            <person name="Van de Peer Y."/>
            <person name="Wheeler G."/>
            <person name="Dacks J.B."/>
            <person name="Delwiche C.F."/>
            <person name="Dyhrman S.T."/>
            <person name="Glockner G."/>
            <person name="John U."/>
            <person name="Richards T."/>
            <person name="Worden A.Z."/>
            <person name="Zhang X."/>
            <person name="Grigoriev I.V."/>
            <person name="Allen A.E."/>
            <person name="Bidle K."/>
            <person name="Borodovsky M."/>
            <person name="Bowler C."/>
            <person name="Brownlee C."/>
            <person name="Cock J.M."/>
            <person name="Elias M."/>
            <person name="Gladyshev V.N."/>
            <person name="Groth M."/>
            <person name="Guda C."/>
            <person name="Hadaegh A."/>
            <person name="Iglesias-Rodriguez M.D."/>
            <person name="Jenkins J."/>
            <person name="Jones B.M."/>
            <person name="Lawson T."/>
            <person name="Leese F."/>
            <person name="Lindquist E."/>
            <person name="Lobanov A."/>
            <person name="Lomsadze A."/>
            <person name="Malik S.B."/>
            <person name="Marsh M.E."/>
            <person name="Mackinder L."/>
            <person name="Mock T."/>
            <person name="Mueller-Roeber B."/>
            <person name="Pagarete A."/>
            <person name="Parker M."/>
            <person name="Probert I."/>
            <person name="Quesneville H."/>
            <person name="Raines C."/>
            <person name="Rensing S.A."/>
            <person name="Riano-Pachon D.M."/>
            <person name="Richier S."/>
            <person name="Rokitta S."/>
            <person name="Shiraiwa Y."/>
            <person name="Soanes D.M."/>
            <person name="van der Giezen M."/>
            <person name="Wahlund T.M."/>
            <person name="Williams B."/>
            <person name="Wilson W."/>
            <person name="Wolfe G."/>
            <person name="Wurch L.L."/>
        </authorList>
    </citation>
    <scope>NUCLEOTIDE SEQUENCE</scope>
</reference>
<protein>
    <recommendedName>
        <fullName evidence="10">Peptidase S1 domain-containing protein</fullName>
    </recommendedName>
</protein>
<dbReference type="SMART" id="SM00020">
    <property type="entry name" value="Tryp_SPc"/>
    <property type="match status" value="1"/>
</dbReference>
<dbReference type="Proteomes" id="UP000013827">
    <property type="component" value="Unassembled WGS sequence"/>
</dbReference>
<dbReference type="CDD" id="cd00190">
    <property type="entry name" value="Tryp_SPc"/>
    <property type="match status" value="1"/>
</dbReference>
<evidence type="ECO:0000256" key="9">
    <source>
        <dbReference type="SAM" id="SignalP"/>
    </source>
</evidence>
<dbReference type="AlphaFoldDB" id="A0A0D3IYM9"/>
<evidence type="ECO:0000256" key="2">
    <source>
        <dbReference type="ARBA" id="ARBA00022525"/>
    </source>
</evidence>
<keyword evidence="8" id="KW-1133">Transmembrane helix</keyword>
<dbReference type="InterPro" id="IPR033116">
    <property type="entry name" value="TRYPSIN_SER"/>
</dbReference>
<dbReference type="PANTHER" id="PTHR24256">
    <property type="entry name" value="TRYPTASE-RELATED"/>
    <property type="match status" value="1"/>
</dbReference>
<evidence type="ECO:0000256" key="1">
    <source>
        <dbReference type="ARBA" id="ARBA00004613"/>
    </source>
</evidence>
<evidence type="ECO:0000256" key="7">
    <source>
        <dbReference type="SAM" id="MobiDB-lite"/>
    </source>
</evidence>
<dbReference type="eggNOG" id="KOG3627">
    <property type="taxonomic scope" value="Eukaryota"/>
</dbReference>
<keyword evidence="6" id="KW-0378">Hydrolase</keyword>
<dbReference type="PRINTS" id="PR00722">
    <property type="entry name" value="CHYMOTRYPSIN"/>
</dbReference>
<dbReference type="InterPro" id="IPR051487">
    <property type="entry name" value="Ser/Thr_Proteases_Immune/Dev"/>
</dbReference>
<dbReference type="HOGENOM" id="CLU_549131_0_0_1"/>
<dbReference type="SUPFAM" id="SSF50494">
    <property type="entry name" value="Trypsin-like serine proteases"/>
    <property type="match status" value="1"/>
</dbReference>
<dbReference type="InterPro" id="IPR009003">
    <property type="entry name" value="Peptidase_S1_PA"/>
</dbReference>
<evidence type="ECO:0000256" key="3">
    <source>
        <dbReference type="ARBA" id="ARBA00022729"/>
    </source>
</evidence>
<reference evidence="11" key="2">
    <citation type="submission" date="2024-10" db="UniProtKB">
        <authorList>
            <consortium name="EnsemblProtists"/>
        </authorList>
    </citation>
    <scope>IDENTIFICATION</scope>
</reference>
<dbReference type="RefSeq" id="XP_005768793.1">
    <property type="nucleotide sequence ID" value="XM_005768736.1"/>
</dbReference>
<evidence type="ECO:0000256" key="6">
    <source>
        <dbReference type="RuleBase" id="RU363034"/>
    </source>
</evidence>
<dbReference type="EnsemblProtists" id="EOD16364">
    <property type="protein sequence ID" value="EOD16364"/>
    <property type="gene ID" value="EMIHUDRAFT_210744"/>
</dbReference>
<dbReference type="GO" id="GO:0004252">
    <property type="term" value="F:serine-type endopeptidase activity"/>
    <property type="evidence" value="ECO:0007669"/>
    <property type="project" value="InterPro"/>
</dbReference>
<keyword evidence="6" id="KW-0645">Protease</keyword>
<keyword evidence="2" id="KW-0964">Secreted</keyword>
<keyword evidence="5" id="KW-0325">Glycoprotein</keyword>
<dbReference type="GO" id="GO:0005576">
    <property type="term" value="C:extracellular region"/>
    <property type="evidence" value="ECO:0007669"/>
    <property type="project" value="UniProtKB-SubCell"/>
</dbReference>
<dbReference type="PaxDb" id="2903-EOD16364"/>
<keyword evidence="3 9" id="KW-0732">Signal</keyword>
<sequence>MVTVFGLACVSVAEVAAVASPGGLHADHGRGLVISGQLADEGDHTHALALKWNARSTAPYEHEMRLCGGNHPCVDCGAVLIASDVAITAAHCFNWKPMTWSNAYYGAPNTASGSGWWLKVSAYNLREHDEDGVPGAHDDHCDGWIAVETVTRHEYYVQATDENDIALLFLKRPAPCAERQIVKLDYPRSTPNFWQGVYGWVIGWGDRSTTSWRSDYPYRKHEVSLPIMTNYECLEAYGNLLKGAETISSGMICTGSIHGKDACGGDSGGPLVSPYPEDGKPLLIGIVSWGIGCGRHPGVYTRVAYYRDWISRHSQIASPSPPAVSPPPPGPVPGTGTDLGIAVRCCSAREDGGEDCVVPEDCNALPYPASYNDAWRYCDARGHTLCDRSCSGTGCGYDLKPVIVGASVGGSLCLLACIGAITYALRKAIREPRVFDMQMERITGGLWPDNFAERHTVQGEEGDGLAEATEPVSKEQSITFRGQILPAASDGPRSQAV</sequence>
<dbReference type="PROSITE" id="PS00134">
    <property type="entry name" value="TRYPSIN_HIS"/>
    <property type="match status" value="1"/>
</dbReference>
<dbReference type="Pfam" id="PF00089">
    <property type="entry name" value="Trypsin"/>
    <property type="match status" value="1"/>
</dbReference>
<dbReference type="GO" id="GO:0006508">
    <property type="term" value="P:proteolysis"/>
    <property type="evidence" value="ECO:0007669"/>
    <property type="project" value="UniProtKB-KW"/>
</dbReference>